<dbReference type="InterPro" id="IPR017245">
    <property type="entry name" value="BLOC-1_complex_su-3"/>
</dbReference>
<evidence type="ECO:0000313" key="1">
    <source>
        <dbReference type="EMBL" id="KAK7074334.1"/>
    </source>
</evidence>
<proteinExistence type="predicted"/>
<sequence>MSGIQGIIVCGEASESDEEEEFCAATALGHKTSDTRIASRPVYEPRYDVAEKQAIHSLHQHQLQQRKASTSLLHQKLYETNKSLTKNLAKAFQEPLVTKASQLSAITSSLPSTHNSTFAAHAAFSQVTSNLSRIDLMLQGLNHINALDTLKSPCV</sequence>
<evidence type="ECO:0000313" key="2">
    <source>
        <dbReference type="Proteomes" id="UP001381693"/>
    </source>
</evidence>
<reference evidence="1 2" key="1">
    <citation type="submission" date="2023-11" db="EMBL/GenBank/DDBJ databases">
        <title>Halocaridina rubra genome assembly.</title>
        <authorList>
            <person name="Smith C."/>
        </authorList>
    </citation>
    <scope>NUCLEOTIDE SEQUENCE [LARGE SCALE GENOMIC DNA]</scope>
    <source>
        <strain evidence="1">EP-1</strain>
        <tissue evidence="1">Whole</tissue>
    </source>
</reference>
<organism evidence="1 2">
    <name type="scientific">Halocaridina rubra</name>
    <name type="common">Hawaiian red shrimp</name>
    <dbReference type="NCBI Taxonomy" id="373956"/>
    <lineage>
        <taxon>Eukaryota</taxon>
        <taxon>Metazoa</taxon>
        <taxon>Ecdysozoa</taxon>
        <taxon>Arthropoda</taxon>
        <taxon>Crustacea</taxon>
        <taxon>Multicrustacea</taxon>
        <taxon>Malacostraca</taxon>
        <taxon>Eumalacostraca</taxon>
        <taxon>Eucarida</taxon>
        <taxon>Decapoda</taxon>
        <taxon>Pleocyemata</taxon>
        <taxon>Caridea</taxon>
        <taxon>Atyoidea</taxon>
        <taxon>Atyidae</taxon>
        <taxon>Halocaridina</taxon>
    </lineage>
</organism>
<dbReference type="EMBL" id="JAXCGZ010011662">
    <property type="protein sequence ID" value="KAK7074334.1"/>
    <property type="molecule type" value="Genomic_DNA"/>
</dbReference>
<dbReference type="AlphaFoldDB" id="A0AAN9A4Y3"/>
<dbReference type="Pfam" id="PF15753">
    <property type="entry name" value="BLOC1S3"/>
    <property type="match status" value="1"/>
</dbReference>
<evidence type="ECO:0008006" key="3">
    <source>
        <dbReference type="Google" id="ProtNLM"/>
    </source>
</evidence>
<keyword evidence="2" id="KW-1185">Reference proteome</keyword>
<dbReference type="Proteomes" id="UP001381693">
    <property type="component" value="Unassembled WGS sequence"/>
</dbReference>
<protein>
    <recommendedName>
        <fullName evidence="3">Biogenesis of lysosome-related organelles complex 1 subunit 3</fullName>
    </recommendedName>
</protein>
<gene>
    <name evidence="1" type="ORF">SK128_003557</name>
</gene>
<comment type="caution">
    <text evidence="1">The sequence shown here is derived from an EMBL/GenBank/DDBJ whole genome shotgun (WGS) entry which is preliminary data.</text>
</comment>
<accession>A0AAN9A4Y3</accession>
<name>A0AAN9A4Y3_HALRR</name>